<evidence type="ECO:0000256" key="7">
    <source>
        <dbReference type="PROSITE-ProRule" id="PRU00023"/>
    </source>
</evidence>
<evidence type="ECO:0000313" key="10">
    <source>
        <dbReference type="EMBL" id="KCW46882.1"/>
    </source>
</evidence>
<dbReference type="InParanoid" id="A0A058ZYJ4"/>
<dbReference type="InterPro" id="IPR026961">
    <property type="entry name" value="PGG_dom"/>
</dbReference>
<evidence type="ECO:0000256" key="4">
    <source>
        <dbReference type="ARBA" id="ARBA00022989"/>
    </source>
</evidence>
<reference evidence="10" key="1">
    <citation type="submission" date="2013-07" db="EMBL/GenBank/DDBJ databases">
        <title>The genome of Eucalyptus grandis.</title>
        <authorList>
            <person name="Schmutz J."/>
            <person name="Hayes R."/>
            <person name="Myburg A."/>
            <person name="Tuskan G."/>
            <person name="Grattapaglia D."/>
            <person name="Rokhsar D.S."/>
        </authorList>
    </citation>
    <scope>NUCLEOTIDE SEQUENCE</scope>
    <source>
        <tissue evidence="10">Leaf extractions</tissue>
    </source>
</reference>
<dbReference type="EMBL" id="KK198763">
    <property type="protein sequence ID" value="KCW46882.1"/>
    <property type="molecule type" value="Genomic_DNA"/>
</dbReference>
<dbReference type="SMART" id="SM00248">
    <property type="entry name" value="ANK"/>
    <property type="match status" value="6"/>
</dbReference>
<feature type="transmembrane region" description="Helical" evidence="8">
    <location>
        <begin position="447"/>
        <end position="473"/>
    </location>
</feature>
<dbReference type="PANTHER" id="PTHR24186:SF50">
    <property type="entry name" value="ANKYRIN REPEAT-CONTAINING PROTEIN ITN1-LIKE ISOFORM X1"/>
    <property type="match status" value="1"/>
</dbReference>
<accession>A0A058ZYJ4</accession>
<evidence type="ECO:0000256" key="3">
    <source>
        <dbReference type="ARBA" id="ARBA00022737"/>
    </source>
</evidence>
<sequence length="548" mass="61282">MDSLNEEEIWSQRQRINNALAASRNAGRQDPAELYAAALSLIWSISSIDVEELISDMEGVANQIDLSAIFNFLEPLDDSLLHAAAYYDKDSILRLLLYYVPDRLLAAGTRREGYTPLIAAILNKSSRTATMLIRRIIALPVEDKNQILRMTDKVGNNALHTAVRGRLVNVVGHLLNEDMELVYQQNADKKSPLYLTLESEEPEIREVLFSLPLEPLRIQGLPPIHGAIIHKRYAYMNRPQVFELLRPKTLYLARQWDINGEEPIHIASKMGYVDIIEKLSHKTRGRSKKRQTILHIAAKYGRTSVVRYLLRRPGLGDLNEGDNDGITALHLAAMHSQPATLIRLVLDERIDPLLLNHQLSTALDIALALVKREYTLRKRACGHEHVHSLNQKPNTDDVKNLIGNRSVVATLVATVTFAAGFAVPGGFNSPDRASKDDHGMATMLDKRMFQAFTICNTIAMFCSMISVVTLLWAQQSDIHTAIVAYRRSMLPLKIALPAMSAAFLTGITLTVGKLPWLANTIFYFGLVCLLIISVAKLDTHIFLITGFS</sequence>
<feature type="repeat" description="ANK" evidence="7">
    <location>
        <begin position="289"/>
        <end position="312"/>
    </location>
</feature>
<evidence type="ECO:0000256" key="2">
    <source>
        <dbReference type="ARBA" id="ARBA00022692"/>
    </source>
</evidence>
<dbReference type="Pfam" id="PF12796">
    <property type="entry name" value="Ank_2"/>
    <property type="match status" value="1"/>
</dbReference>
<organism evidence="10">
    <name type="scientific">Eucalyptus grandis</name>
    <name type="common">Flooded gum</name>
    <dbReference type="NCBI Taxonomy" id="71139"/>
    <lineage>
        <taxon>Eukaryota</taxon>
        <taxon>Viridiplantae</taxon>
        <taxon>Streptophyta</taxon>
        <taxon>Embryophyta</taxon>
        <taxon>Tracheophyta</taxon>
        <taxon>Spermatophyta</taxon>
        <taxon>Magnoliopsida</taxon>
        <taxon>eudicotyledons</taxon>
        <taxon>Gunneridae</taxon>
        <taxon>Pentapetalae</taxon>
        <taxon>rosids</taxon>
        <taxon>malvids</taxon>
        <taxon>Myrtales</taxon>
        <taxon>Myrtaceae</taxon>
        <taxon>Myrtoideae</taxon>
        <taxon>Eucalypteae</taxon>
        <taxon>Eucalyptus</taxon>
    </lineage>
</organism>
<dbReference type="InterPro" id="IPR036770">
    <property type="entry name" value="Ankyrin_rpt-contain_sf"/>
</dbReference>
<dbReference type="Gramene" id="KCW46882">
    <property type="protein sequence ID" value="KCW46882"/>
    <property type="gene ID" value="EUGRSUZ_K00703"/>
</dbReference>
<evidence type="ECO:0000256" key="8">
    <source>
        <dbReference type="SAM" id="Phobius"/>
    </source>
</evidence>
<proteinExistence type="predicted"/>
<feature type="domain" description="PGG" evidence="9">
    <location>
        <begin position="398"/>
        <end position="509"/>
    </location>
</feature>
<keyword evidence="3" id="KW-0677">Repeat</keyword>
<keyword evidence="2 8" id="KW-0812">Transmembrane</keyword>
<feature type="transmembrane region" description="Helical" evidence="8">
    <location>
        <begin position="521"/>
        <end position="544"/>
    </location>
</feature>
<dbReference type="PROSITE" id="PS50297">
    <property type="entry name" value="ANK_REP_REGION"/>
    <property type="match status" value="1"/>
</dbReference>
<keyword evidence="4 8" id="KW-1133">Transmembrane helix</keyword>
<dbReference type="GO" id="GO:0016020">
    <property type="term" value="C:membrane"/>
    <property type="evidence" value="ECO:0000318"/>
    <property type="project" value="GO_Central"/>
</dbReference>
<dbReference type="Pfam" id="PF13962">
    <property type="entry name" value="PGG"/>
    <property type="match status" value="1"/>
</dbReference>
<feature type="transmembrane region" description="Helical" evidence="8">
    <location>
        <begin position="407"/>
        <end position="427"/>
    </location>
</feature>
<dbReference type="SUPFAM" id="SSF48403">
    <property type="entry name" value="Ankyrin repeat"/>
    <property type="match status" value="1"/>
</dbReference>
<feature type="repeat" description="ANK" evidence="7">
    <location>
        <begin position="324"/>
        <end position="357"/>
    </location>
</feature>
<evidence type="ECO:0000256" key="6">
    <source>
        <dbReference type="ARBA" id="ARBA00023136"/>
    </source>
</evidence>
<dbReference type="PANTHER" id="PTHR24186">
    <property type="entry name" value="PROTEIN PHOSPHATASE 1 REGULATORY SUBUNIT"/>
    <property type="match status" value="1"/>
</dbReference>
<gene>
    <name evidence="10" type="ORF">EUGRSUZ_K00703</name>
</gene>
<evidence type="ECO:0000256" key="1">
    <source>
        <dbReference type="ARBA" id="ARBA00004141"/>
    </source>
</evidence>
<evidence type="ECO:0000259" key="9">
    <source>
        <dbReference type="Pfam" id="PF13962"/>
    </source>
</evidence>
<dbReference type="STRING" id="71139.A0A058ZYJ4"/>
<dbReference type="Gene3D" id="1.25.40.20">
    <property type="entry name" value="Ankyrin repeat-containing domain"/>
    <property type="match status" value="2"/>
</dbReference>
<evidence type="ECO:0000256" key="5">
    <source>
        <dbReference type="ARBA" id="ARBA00023043"/>
    </source>
</evidence>
<protein>
    <recommendedName>
        <fullName evidence="9">PGG domain-containing protein</fullName>
    </recommendedName>
</protein>
<dbReference type="PROSITE" id="PS50088">
    <property type="entry name" value="ANK_REPEAT"/>
    <property type="match status" value="2"/>
</dbReference>
<keyword evidence="6 8" id="KW-0472">Membrane</keyword>
<feature type="transmembrane region" description="Helical" evidence="8">
    <location>
        <begin position="494"/>
        <end position="515"/>
    </location>
</feature>
<comment type="subcellular location">
    <subcellularLocation>
        <location evidence="1">Membrane</location>
        <topology evidence="1">Multi-pass membrane protein</topology>
    </subcellularLocation>
</comment>
<name>A0A058ZYJ4_EUCGR</name>
<dbReference type="eggNOG" id="KOG0504">
    <property type="taxonomic scope" value="Eukaryota"/>
</dbReference>
<keyword evidence="5 7" id="KW-0040">ANK repeat</keyword>
<dbReference type="AlphaFoldDB" id="A0A058ZYJ4"/>
<dbReference type="InterPro" id="IPR002110">
    <property type="entry name" value="Ankyrin_rpt"/>
</dbReference>